<name>E1QF80_DESB2</name>
<dbReference type="PANTHER" id="PTHR44591">
    <property type="entry name" value="STRESS RESPONSE REGULATOR PROTEIN 1"/>
    <property type="match status" value="1"/>
</dbReference>
<dbReference type="Pfam" id="PF00072">
    <property type="entry name" value="Response_reg"/>
    <property type="match status" value="1"/>
</dbReference>
<keyword evidence="3" id="KW-0472">Membrane</keyword>
<dbReference type="SUPFAM" id="SSF52172">
    <property type="entry name" value="CheY-like"/>
    <property type="match status" value="1"/>
</dbReference>
<evidence type="ECO:0000256" key="2">
    <source>
        <dbReference type="PROSITE-ProRule" id="PRU00169"/>
    </source>
</evidence>
<dbReference type="Proteomes" id="UP000009047">
    <property type="component" value="Chromosome"/>
</dbReference>
<dbReference type="SMART" id="SM00448">
    <property type="entry name" value="REC"/>
    <property type="match status" value="1"/>
</dbReference>
<dbReference type="eggNOG" id="COG2204">
    <property type="taxonomic scope" value="Bacteria"/>
</dbReference>
<keyword evidence="1 2" id="KW-0597">Phosphoprotein</keyword>
<keyword evidence="3" id="KW-1133">Transmembrane helix</keyword>
<organism evidence="5 6">
    <name type="scientific">Desulfarculus baarsii (strain ATCC 33931 / DSM 2075 / LMG 7858 / VKM B-1802 / 2st14)</name>
    <dbReference type="NCBI Taxonomy" id="644282"/>
    <lineage>
        <taxon>Bacteria</taxon>
        <taxon>Pseudomonadati</taxon>
        <taxon>Thermodesulfobacteriota</taxon>
        <taxon>Desulfarculia</taxon>
        <taxon>Desulfarculales</taxon>
        <taxon>Desulfarculaceae</taxon>
        <taxon>Desulfarculus</taxon>
    </lineage>
</organism>
<feature type="transmembrane region" description="Helical" evidence="3">
    <location>
        <begin position="79"/>
        <end position="104"/>
    </location>
</feature>
<dbReference type="PROSITE" id="PS50110">
    <property type="entry name" value="RESPONSE_REGULATORY"/>
    <property type="match status" value="1"/>
</dbReference>
<evidence type="ECO:0000313" key="6">
    <source>
        <dbReference type="Proteomes" id="UP000009047"/>
    </source>
</evidence>
<dbReference type="GO" id="GO:0000160">
    <property type="term" value="P:phosphorelay signal transduction system"/>
    <property type="evidence" value="ECO:0007669"/>
    <property type="project" value="InterPro"/>
</dbReference>
<protein>
    <submittedName>
        <fullName evidence="5">Response regulator receiver protein</fullName>
    </submittedName>
</protein>
<proteinExistence type="predicted"/>
<reference evidence="5 6" key="1">
    <citation type="journal article" date="2010" name="Stand. Genomic Sci.">
        <title>Complete genome sequence of Desulfarculus baarsii type strain (2st14).</title>
        <authorList>
            <person name="Sun H."/>
            <person name="Spring S."/>
            <person name="Lapidus A."/>
            <person name="Davenport K."/>
            <person name="Del Rio T.G."/>
            <person name="Tice H."/>
            <person name="Nolan M."/>
            <person name="Copeland A."/>
            <person name="Cheng J.F."/>
            <person name="Lucas S."/>
            <person name="Tapia R."/>
            <person name="Goodwin L."/>
            <person name="Pitluck S."/>
            <person name="Ivanova N."/>
            <person name="Pagani I."/>
            <person name="Mavromatis K."/>
            <person name="Ovchinnikova G."/>
            <person name="Pati A."/>
            <person name="Chen A."/>
            <person name="Palaniappan K."/>
            <person name="Hauser L."/>
            <person name="Chang Y.J."/>
            <person name="Jeffries C.D."/>
            <person name="Detter J.C."/>
            <person name="Han C."/>
            <person name="Rohde M."/>
            <person name="Brambilla E."/>
            <person name="Goker M."/>
            <person name="Woyke T."/>
            <person name="Bristow J."/>
            <person name="Eisen J.A."/>
            <person name="Markowitz V."/>
            <person name="Hugenholtz P."/>
            <person name="Kyrpides N.C."/>
            <person name="Klenk H.P."/>
            <person name="Land M."/>
        </authorList>
    </citation>
    <scope>NUCLEOTIDE SEQUENCE [LARGE SCALE GENOMIC DNA]</scope>
    <source>
        <strain evidence="6">ATCC 33931 / DSM 2075 / LMG 7858 / VKM B-1802 / 2st14</strain>
    </source>
</reference>
<dbReference type="InterPro" id="IPR001789">
    <property type="entry name" value="Sig_transdc_resp-reg_receiver"/>
</dbReference>
<keyword evidence="3" id="KW-0812">Transmembrane</keyword>
<accession>E1QF80</accession>
<dbReference type="RefSeq" id="WP_013257670.1">
    <property type="nucleotide sequence ID" value="NC_014365.1"/>
</dbReference>
<dbReference type="KEGG" id="dbr:Deba_0846"/>
<feature type="modified residue" description="4-aspartylphosphate" evidence="2">
    <location>
        <position position="64"/>
    </location>
</feature>
<evidence type="ECO:0000256" key="3">
    <source>
        <dbReference type="SAM" id="Phobius"/>
    </source>
</evidence>
<evidence type="ECO:0000313" key="5">
    <source>
        <dbReference type="EMBL" id="ADK84216.1"/>
    </source>
</evidence>
<dbReference type="OrthoDB" id="9800029at2"/>
<dbReference type="PANTHER" id="PTHR44591:SF3">
    <property type="entry name" value="RESPONSE REGULATORY DOMAIN-CONTAINING PROTEIN"/>
    <property type="match status" value="1"/>
</dbReference>
<keyword evidence="6" id="KW-1185">Reference proteome</keyword>
<dbReference type="HOGENOM" id="CLU_000445_69_8_7"/>
<dbReference type="InterPro" id="IPR011006">
    <property type="entry name" value="CheY-like_superfamily"/>
</dbReference>
<dbReference type="Gene3D" id="3.40.50.2300">
    <property type="match status" value="1"/>
</dbReference>
<sequence>MPEPGSDPFSPENTRVLIIDDEASMREACQEVLRREGFQTTIAGEGGEGLRLVRELKPHVIFVDLKMPGMAGLELLDHIGLAAPGAVLVVVTAYATVSLAMAALRHGAFDFLAKPFTPDELRLMASRAQEQRRLLERGQRLQNERDQAKRRFMELVTGEVNEPLRAALAELRGLCEKLADRPAALAQAQNASERLRRLLEMVQHLSA</sequence>
<evidence type="ECO:0000256" key="1">
    <source>
        <dbReference type="ARBA" id="ARBA00022553"/>
    </source>
</evidence>
<dbReference type="InterPro" id="IPR050595">
    <property type="entry name" value="Bact_response_regulator"/>
</dbReference>
<dbReference type="EMBL" id="CP002085">
    <property type="protein sequence ID" value="ADK84216.1"/>
    <property type="molecule type" value="Genomic_DNA"/>
</dbReference>
<feature type="domain" description="Response regulatory" evidence="4">
    <location>
        <begin position="15"/>
        <end position="129"/>
    </location>
</feature>
<gene>
    <name evidence="5" type="ordered locus">Deba_0846</name>
</gene>
<dbReference type="AlphaFoldDB" id="E1QF80"/>
<dbReference type="STRING" id="644282.Deba_0846"/>
<evidence type="ECO:0000259" key="4">
    <source>
        <dbReference type="PROSITE" id="PS50110"/>
    </source>
</evidence>